<evidence type="ECO:0000256" key="6">
    <source>
        <dbReference type="ARBA" id="ARBA00023316"/>
    </source>
</evidence>
<evidence type="ECO:0000259" key="9">
    <source>
        <dbReference type="PROSITE" id="PS52029"/>
    </source>
</evidence>
<keyword evidence="11" id="KW-1185">Reference proteome</keyword>
<dbReference type="InterPro" id="IPR050979">
    <property type="entry name" value="LD-transpeptidase"/>
</dbReference>
<dbReference type="GO" id="GO:0008360">
    <property type="term" value="P:regulation of cell shape"/>
    <property type="evidence" value="ECO:0007669"/>
    <property type="project" value="UniProtKB-UniRule"/>
</dbReference>
<evidence type="ECO:0000256" key="1">
    <source>
        <dbReference type="ARBA" id="ARBA00004752"/>
    </source>
</evidence>
<feature type="chain" id="PRO_5043554129" evidence="8">
    <location>
        <begin position="28"/>
        <end position="202"/>
    </location>
</feature>
<keyword evidence="8" id="KW-0732">Signal</keyword>
<keyword evidence="10" id="KW-0449">Lipoprotein</keyword>
<dbReference type="InterPro" id="IPR038063">
    <property type="entry name" value="Transpep_catalytic_dom"/>
</dbReference>
<dbReference type="GO" id="GO:0016740">
    <property type="term" value="F:transferase activity"/>
    <property type="evidence" value="ECO:0007669"/>
    <property type="project" value="UniProtKB-KW"/>
</dbReference>
<evidence type="ECO:0000313" key="11">
    <source>
        <dbReference type="Proteomes" id="UP000528945"/>
    </source>
</evidence>
<accession>A0AAW3TLC2</accession>
<name>A0AAW3TLC2_9SPHN</name>
<feature type="active site" description="Nucleophile" evidence="7">
    <location>
        <position position="142"/>
    </location>
</feature>
<dbReference type="Proteomes" id="UP000528945">
    <property type="component" value="Unassembled WGS sequence"/>
</dbReference>
<dbReference type="GO" id="GO:0018104">
    <property type="term" value="P:peptidoglycan-protein cross-linking"/>
    <property type="evidence" value="ECO:0007669"/>
    <property type="project" value="TreeGrafter"/>
</dbReference>
<evidence type="ECO:0000256" key="5">
    <source>
        <dbReference type="ARBA" id="ARBA00022984"/>
    </source>
</evidence>
<reference evidence="10 11" key="1">
    <citation type="submission" date="2020-08" db="EMBL/GenBank/DDBJ databases">
        <title>Genomic Encyclopedia of Type Strains, Phase IV (KMG-IV): sequencing the most valuable type-strain genomes for metagenomic binning, comparative biology and taxonomic classification.</title>
        <authorList>
            <person name="Goeker M."/>
        </authorList>
    </citation>
    <scope>NUCLEOTIDE SEQUENCE [LARGE SCALE GENOMIC DNA]</scope>
    <source>
        <strain evidence="10 11">DSM 15581</strain>
    </source>
</reference>
<sequence length="202" mass="21361">MAQRSTRWFSAMTAAALVMALPTPAFAAAASDALAPEVTSLAPNRFLWNDSGSSEPVSIVVSIPDQKAYVYRGTMLIGASTVSTGKDGKETPVGVFPILQKSEKHKSNLYDSAPMPFMQRLTWDGVAIHAGMNPGFPASHGCIRVPTDFAKKLFAITSRGTPVLVTDASAAEGWTLPTNADAAAMQSETATANEAWLQTASR</sequence>
<evidence type="ECO:0000256" key="7">
    <source>
        <dbReference type="PROSITE-ProRule" id="PRU01373"/>
    </source>
</evidence>
<dbReference type="PANTHER" id="PTHR30582:SF2">
    <property type="entry name" value="L,D-TRANSPEPTIDASE YCIB-RELATED"/>
    <property type="match status" value="1"/>
</dbReference>
<dbReference type="AlphaFoldDB" id="A0AAW3TLC2"/>
<evidence type="ECO:0000256" key="4">
    <source>
        <dbReference type="ARBA" id="ARBA00022960"/>
    </source>
</evidence>
<feature type="domain" description="L,D-TPase catalytic" evidence="9">
    <location>
        <begin position="57"/>
        <end position="166"/>
    </location>
</feature>
<protein>
    <submittedName>
        <fullName evidence="10">Lipoprotein-anchoring transpeptidase ErfK/SrfK</fullName>
    </submittedName>
</protein>
<dbReference type="InterPro" id="IPR005490">
    <property type="entry name" value="LD_TPept_cat_dom"/>
</dbReference>
<keyword evidence="5 7" id="KW-0573">Peptidoglycan synthesis</keyword>
<evidence type="ECO:0000256" key="3">
    <source>
        <dbReference type="ARBA" id="ARBA00022679"/>
    </source>
</evidence>
<dbReference type="Gene3D" id="2.40.440.10">
    <property type="entry name" value="L,D-transpeptidase catalytic domain-like"/>
    <property type="match status" value="1"/>
</dbReference>
<evidence type="ECO:0000256" key="2">
    <source>
        <dbReference type="ARBA" id="ARBA00005992"/>
    </source>
</evidence>
<evidence type="ECO:0000256" key="8">
    <source>
        <dbReference type="SAM" id="SignalP"/>
    </source>
</evidence>
<evidence type="ECO:0000313" key="10">
    <source>
        <dbReference type="EMBL" id="MBB3873810.1"/>
    </source>
</evidence>
<proteinExistence type="inferred from homology"/>
<comment type="similarity">
    <text evidence="2">Belongs to the YkuD family.</text>
</comment>
<organism evidence="10 11">
    <name type="scientific">Sphingomonas aquatilis</name>
    <dbReference type="NCBI Taxonomy" id="93063"/>
    <lineage>
        <taxon>Bacteria</taxon>
        <taxon>Pseudomonadati</taxon>
        <taxon>Pseudomonadota</taxon>
        <taxon>Alphaproteobacteria</taxon>
        <taxon>Sphingomonadales</taxon>
        <taxon>Sphingomonadaceae</taxon>
        <taxon>Sphingomonas</taxon>
    </lineage>
</organism>
<dbReference type="NCBIfam" id="NF004785">
    <property type="entry name" value="PRK06132.1-2"/>
    <property type="match status" value="1"/>
</dbReference>
<keyword evidence="3" id="KW-0808">Transferase</keyword>
<keyword evidence="6 7" id="KW-0961">Cell wall biogenesis/degradation</keyword>
<dbReference type="GO" id="GO:0071972">
    <property type="term" value="F:peptidoglycan L,D-transpeptidase activity"/>
    <property type="evidence" value="ECO:0007669"/>
    <property type="project" value="TreeGrafter"/>
</dbReference>
<dbReference type="GO" id="GO:0071555">
    <property type="term" value="P:cell wall organization"/>
    <property type="evidence" value="ECO:0007669"/>
    <property type="project" value="UniProtKB-UniRule"/>
</dbReference>
<feature type="signal peptide" evidence="8">
    <location>
        <begin position="1"/>
        <end position="27"/>
    </location>
</feature>
<keyword evidence="4 7" id="KW-0133">Cell shape</keyword>
<dbReference type="GO" id="GO:0005576">
    <property type="term" value="C:extracellular region"/>
    <property type="evidence" value="ECO:0007669"/>
    <property type="project" value="TreeGrafter"/>
</dbReference>
<feature type="active site" description="Proton donor/acceptor" evidence="7">
    <location>
        <position position="129"/>
    </location>
</feature>
<gene>
    <name evidence="10" type="ORF">GGR47_000026</name>
</gene>
<dbReference type="PANTHER" id="PTHR30582">
    <property type="entry name" value="L,D-TRANSPEPTIDASE"/>
    <property type="match status" value="1"/>
</dbReference>
<dbReference type="EMBL" id="JACIDB010000001">
    <property type="protein sequence ID" value="MBB3873810.1"/>
    <property type="molecule type" value="Genomic_DNA"/>
</dbReference>
<dbReference type="SUPFAM" id="SSF141523">
    <property type="entry name" value="L,D-transpeptidase catalytic domain-like"/>
    <property type="match status" value="1"/>
</dbReference>
<dbReference type="PROSITE" id="PS52029">
    <property type="entry name" value="LD_TPASE"/>
    <property type="match status" value="1"/>
</dbReference>
<dbReference type="RefSeq" id="WP_063687154.1">
    <property type="nucleotide sequence ID" value="NZ_JACIDB010000001.1"/>
</dbReference>
<dbReference type="CDD" id="cd16913">
    <property type="entry name" value="YkuD_like"/>
    <property type="match status" value="1"/>
</dbReference>
<dbReference type="Pfam" id="PF03734">
    <property type="entry name" value="YkuD"/>
    <property type="match status" value="1"/>
</dbReference>
<comment type="pathway">
    <text evidence="1 7">Cell wall biogenesis; peptidoglycan biosynthesis.</text>
</comment>
<comment type="caution">
    <text evidence="10">The sequence shown here is derived from an EMBL/GenBank/DDBJ whole genome shotgun (WGS) entry which is preliminary data.</text>
</comment>